<feature type="transmembrane region" description="Helical" evidence="6">
    <location>
        <begin position="102"/>
        <end position="127"/>
    </location>
</feature>
<feature type="transmembrane region" description="Helical" evidence="6">
    <location>
        <begin position="29"/>
        <end position="48"/>
    </location>
</feature>
<proteinExistence type="predicted"/>
<gene>
    <name evidence="8" type="ORF">GCM10009740_05760</name>
</gene>
<dbReference type="InterPro" id="IPR007895">
    <property type="entry name" value="MASE1"/>
</dbReference>
<evidence type="ECO:0000259" key="7">
    <source>
        <dbReference type="Pfam" id="PF05231"/>
    </source>
</evidence>
<keyword evidence="9" id="KW-1185">Reference proteome</keyword>
<evidence type="ECO:0000256" key="6">
    <source>
        <dbReference type="SAM" id="Phobius"/>
    </source>
</evidence>
<keyword evidence="5 6" id="KW-0472">Membrane</keyword>
<name>A0ABN2TV13_9MICO</name>
<comment type="subcellular location">
    <subcellularLocation>
        <location evidence="1">Cell membrane</location>
        <topology evidence="1">Multi-pass membrane protein</topology>
    </subcellularLocation>
</comment>
<feature type="transmembrane region" description="Helical" evidence="6">
    <location>
        <begin position="68"/>
        <end position="90"/>
    </location>
</feature>
<reference evidence="8 9" key="1">
    <citation type="journal article" date="2019" name="Int. J. Syst. Evol. Microbiol.">
        <title>The Global Catalogue of Microorganisms (GCM) 10K type strain sequencing project: providing services to taxonomists for standard genome sequencing and annotation.</title>
        <authorList>
            <consortium name="The Broad Institute Genomics Platform"/>
            <consortium name="The Broad Institute Genome Sequencing Center for Infectious Disease"/>
            <person name="Wu L."/>
            <person name="Ma J."/>
        </authorList>
    </citation>
    <scope>NUCLEOTIDE SEQUENCE [LARGE SCALE GENOMIC DNA]</scope>
    <source>
        <strain evidence="8 9">JCM 14283</strain>
    </source>
</reference>
<evidence type="ECO:0000256" key="5">
    <source>
        <dbReference type="ARBA" id="ARBA00023136"/>
    </source>
</evidence>
<keyword evidence="4 6" id="KW-1133">Transmembrane helix</keyword>
<evidence type="ECO:0000313" key="8">
    <source>
        <dbReference type="EMBL" id="GAA2020251.1"/>
    </source>
</evidence>
<evidence type="ECO:0000256" key="2">
    <source>
        <dbReference type="ARBA" id="ARBA00022475"/>
    </source>
</evidence>
<evidence type="ECO:0000256" key="4">
    <source>
        <dbReference type="ARBA" id="ARBA00022989"/>
    </source>
</evidence>
<dbReference type="Proteomes" id="UP001501285">
    <property type="component" value="Unassembled WGS sequence"/>
</dbReference>
<evidence type="ECO:0000256" key="1">
    <source>
        <dbReference type="ARBA" id="ARBA00004651"/>
    </source>
</evidence>
<evidence type="ECO:0000313" key="9">
    <source>
        <dbReference type="Proteomes" id="UP001501285"/>
    </source>
</evidence>
<dbReference type="EMBL" id="BAAANB010000001">
    <property type="protein sequence ID" value="GAA2020251.1"/>
    <property type="molecule type" value="Genomic_DNA"/>
</dbReference>
<keyword evidence="3 6" id="KW-0812">Transmembrane</keyword>
<feature type="domain" description="MASE1" evidence="7">
    <location>
        <begin position="2"/>
        <end position="133"/>
    </location>
</feature>
<accession>A0ABN2TV13</accession>
<dbReference type="Pfam" id="PF05231">
    <property type="entry name" value="MASE1"/>
    <property type="match status" value="1"/>
</dbReference>
<keyword evidence="2" id="KW-1003">Cell membrane</keyword>
<comment type="caution">
    <text evidence="8">The sequence shown here is derived from an EMBL/GenBank/DDBJ whole genome shotgun (WGS) entry which is preliminary data.</text>
</comment>
<sequence length="151" mass="15202">MAAAIGLAYYLGARLGLQLSLVGNDVTPLWPPTGVAVAALLVFGRSFWPAVAASALVVNLPIGPSPLAATVIAVGNTLAPVTAVTLLGRVGFRRQLDRQRDAVAIVFLGALASMLVSATIGSAALFASGSVPAVQLRPRGSCGGPVTPWGC</sequence>
<evidence type="ECO:0000256" key="3">
    <source>
        <dbReference type="ARBA" id="ARBA00022692"/>
    </source>
</evidence>
<protein>
    <recommendedName>
        <fullName evidence="7">MASE1 domain-containing protein</fullName>
    </recommendedName>
</protein>
<organism evidence="8 9">
    <name type="scientific">Terrabacter terrae</name>
    <dbReference type="NCBI Taxonomy" id="318434"/>
    <lineage>
        <taxon>Bacteria</taxon>
        <taxon>Bacillati</taxon>
        <taxon>Actinomycetota</taxon>
        <taxon>Actinomycetes</taxon>
        <taxon>Micrococcales</taxon>
        <taxon>Intrasporangiaceae</taxon>
        <taxon>Terrabacter</taxon>
    </lineage>
</organism>